<evidence type="ECO:0000256" key="4">
    <source>
        <dbReference type="ARBA" id="ARBA00022840"/>
    </source>
</evidence>
<comment type="caution">
    <text evidence="9">The sequence shown here is derived from an EMBL/GenBank/DDBJ whole genome shotgun (WGS) entry which is preliminary data.</text>
</comment>
<dbReference type="PROSITE" id="PS50011">
    <property type="entry name" value="PROTEIN_KINASE_DOM"/>
    <property type="match status" value="1"/>
</dbReference>
<feature type="domain" description="Protein kinase" evidence="8">
    <location>
        <begin position="1"/>
        <end position="270"/>
    </location>
</feature>
<reference evidence="9 10" key="1">
    <citation type="submission" date="2016-11" db="EMBL/GenBank/DDBJ databases">
        <title>The macronuclear genome of Stentor coeruleus: a giant cell with tiny introns.</title>
        <authorList>
            <person name="Slabodnick M."/>
            <person name="Ruby J.G."/>
            <person name="Reiff S.B."/>
            <person name="Swart E.C."/>
            <person name="Gosai S."/>
            <person name="Prabakaran S."/>
            <person name="Witkowska E."/>
            <person name="Larue G.E."/>
            <person name="Fisher S."/>
            <person name="Freeman R.M."/>
            <person name="Gunawardena J."/>
            <person name="Chu W."/>
            <person name="Stover N.A."/>
            <person name="Gregory B.D."/>
            <person name="Nowacki M."/>
            <person name="Derisi J."/>
            <person name="Roy S.W."/>
            <person name="Marshall W.F."/>
            <person name="Sood P."/>
        </authorList>
    </citation>
    <scope>NUCLEOTIDE SEQUENCE [LARGE SCALE GENOMIC DNA]</scope>
    <source>
        <strain evidence="9">WM001</strain>
    </source>
</reference>
<dbReference type="GO" id="GO:0005524">
    <property type="term" value="F:ATP binding"/>
    <property type="evidence" value="ECO:0007669"/>
    <property type="project" value="UniProtKB-KW"/>
</dbReference>
<evidence type="ECO:0000259" key="8">
    <source>
        <dbReference type="PROSITE" id="PS50011"/>
    </source>
</evidence>
<sequence>MENYYRNFIPKFEMINKSDRAVFLAQSNEYYENCGMPEEFIIKIFKSNSIPLEISLQVELCQKSQNILRVYDFWKRDEYFYLSMEYCSNGDLHKYLIALNGNPLEWSITLQKCYEICSTVNLIHSFGYAHRDIKPLNIYITKAFEFKLADFGEAKYIGKIDGEVDYHTIRGTPFYMSPEVKSRYDKSNIIKNNPFRDDIWGLALTFIEIAMGRLCPEVSKMNSNQCWEFLCNNYQCFGYSEKFVKLIFCMMPADLQNQFYTANQVLEIILELINEFNQYTQSIIPEEPKNESAQVENTDNIKIVNAGENNMKKVSIEKTDDEKKVEIEIKVHKQTDEEYQIPPMPPIATESFRIPQIPPAPVMNNKKKIVVENQKIDESDSDDISDSSDSSNSDDENEKYDKEKSKKIEEIKSNTCYQSRINEKQPFTRVDSEKDDPNLFSTQETKLSHSDKNAVVHAVSFERNDSLHHAQSVPGRNSTKVDNAQSLINSIQIPNPLQSIPQPVILPSIPIGNCSECNIEINENPVKLDCPHLFHRKCFKNHYESIILKAKKPSDIACIKCTKLINIESLSIMHFLEKNVLDKANILHYSIVEVSCPKCGKDLKVTMLNPKNLEPNNVRCKDCDNKICTFCSVIGGHGLWCSCEVFKDFLKSKLNYGNYLRPEKK</sequence>
<dbReference type="InterPro" id="IPR050339">
    <property type="entry name" value="CC_SR_Kinase"/>
</dbReference>
<dbReference type="SUPFAM" id="SSF56112">
    <property type="entry name" value="Protein kinase-like (PK-like)"/>
    <property type="match status" value="1"/>
</dbReference>
<dbReference type="EMBL" id="MPUH01001127">
    <property type="protein sequence ID" value="OMJ70070.1"/>
    <property type="molecule type" value="Genomic_DNA"/>
</dbReference>
<proteinExistence type="inferred from homology"/>
<dbReference type="Proteomes" id="UP000187209">
    <property type="component" value="Unassembled WGS sequence"/>
</dbReference>
<dbReference type="SUPFAM" id="SSF57850">
    <property type="entry name" value="RING/U-box"/>
    <property type="match status" value="1"/>
</dbReference>
<evidence type="ECO:0000313" key="10">
    <source>
        <dbReference type="Proteomes" id="UP000187209"/>
    </source>
</evidence>
<dbReference type="SMART" id="SM00220">
    <property type="entry name" value="S_TKc"/>
    <property type="match status" value="1"/>
</dbReference>
<evidence type="ECO:0000256" key="3">
    <source>
        <dbReference type="ARBA" id="ARBA00022777"/>
    </source>
</evidence>
<feature type="region of interest" description="Disordered" evidence="7">
    <location>
        <begin position="374"/>
        <end position="437"/>
    </location>
</feature>
<dbReference type="OrthoDB" id="4062651at2759"/>
<dbReference type="InterPro" id="IPR000719">
    <property type="entry name" value="Prot_kinase_dom"/>
</dbReference>
<evidence type="ECO:0000256" key="1">
    <source>
        <dbReference type="ARBA" id="ARBA00022679"/>
    </source>
</evidence>
<dbReference type="Gene3D" id="1.10.510.10">
    <property type="entry name" value="Transferase(Phosphotransferase) domain 1"/>
    <property type="match status" value="1"/>
</dbReference>
<comment type="similarity">
    <text evidence="6">Belongs to the protein kinase superfamily. Ser/Thr protein kinase family. GCN2 subfamily.</text>
</comment>
<organism evidence="9 10">
    <name type="scientific">Stentor coeruleus</name>
    <dbReference type="NCBI Taxonomy" id="5963"/>
    <lineage>
        <taxon>Eukaryota</taxon>
        <taxon>Sar</taxon>
        <taxon>Alveolata</taxon>
        <taxon>Ciliophora</taxon>
        <taxon>Postciliodesmatophora</taxon>
        <taxon>Heterotrichea</taxon>
        <taxon>Heterotrichida</taxon>
        <taxon>Stentoridae</taxon>
        <taxon>Stentor</taxon>
    </lineage>
</organism>
<keyword evidence="10" id="KW-1185">Reference proteome</keyword>
<dbReference type="PANTHER" id="PTHR11042">
    <property type="entry name" value="EUKARYOTIC TRANSLATION INITIATION FACTOR 2-ALPHA KINASE EIF2-ALPHA KINASE -RELATED"/>
    <property type="match status" value="1"/>
</dbReference>
<dbReference type="PROSITE" id="PS00108">
    <property type="entry name" value="PROTEIN_KINASE_ST"/>
    <property type="match status" value="1"/>
</dbReference>
<keyword evidence="1" id="KW-0808">Transferase</keyword>
<dbReference type="CDD" id="cd00180">
    <property type="entry name" value="PKc"/>
    <property type="match status" value="1"/>
</dbReference>
<dbReference type="PANTHER" id="PTHR11042:SF190">
    <property type="entry name" value="MITOSIS INHIBITOR PROTEIN KINASE MIK1"/>
    <property type="match status" value="1"/>
</dbReference>
<evidence type="ECO:0000256" key="2">
    <source>
        <dbReference type="ARBA" id="ARBA00022741"/>
    </source>
</evidence>
<protein>
    <recommendedName>
        <fullName evidence="8">Protein kinase domain-containing protein</fullName>
    </recommendedName>
</protein>
<keyword evidence="2" id="KW-0547">Nucleotide-binding</keyword>
<name>A0A1R2B0B4_9CILI</name>
<dbReference type="AlphaFoldDB" id="A0A1R2B0B4"/>
<dbReference type="GO" id="GO:0005634">
    <property type="term" value="C:nucleus"/>
    <property type="evidence" value="ECO:0007669"/>
    <property type="project" value="TreeGrafter"/>
</dbReference>
<dbReference type="Pfam" id="PF00069">
    <property type="entry name" value="Pkinase"/>
    <property type="match status" value="1"/>
</dbReference>
<gene>
    <name evidence="9" type="ORF">SteCoe_32032</name>
</gene>
<dbReference type="InterPro" id="IPR011009">
    <property type="entry name" value="Kinase-like_dom_sf"/>
</dbReference>
<feature type="compositionally biased region" description="Acidic residues" evidence="7">
    <location>
        <begin position="379"/>
        <end position="398"/>
    </location>
</feature>
<keyword evidence="4" id="KW-0067">ATP-binding</keyword>
<keyword evidence="3" id="KW-0418">Kinase</keyword>
<evidence type="ECO:0000313" key="9">
    <source>
        <dbReference type="EMBL" id="OMJ70070.1"/>
    </source>
</evidence>
<dbReference type="GO" id="GO:0017148">
    <property type="term" value="P:negative regulation of translation"/>
    <property type="evidence" value="ECO:0007669"/>
    <property type="project" value="UniProtKB-KW"/>
</dbReference>
<evidence type="ECO:0000256" key="5">
    <source>
        <dbReference type="ARBA" id="ARBA00023193"/>
    </source>
</evidence>
<feature type="compositionally biased region" description="Basic and acidic residues" evidence="7">
    <location>
        <begin position="399"/>
        <end position="412"/>
    </location>
</feature>
<evidence type="ECO:0000256" key="7">
    <source>
        <dbReference type="SAM" id="MobiDB-lite"/>
    </source>
</evidence>
<dbReference type="GO" id="GO:0004672">
    <property type="term" value="F:protein kinase activity"/>
    <property type="evidence" value="ECO:0007669"/>
    <property type="project" value="InterPro"/>
</dbReference>
<dbReference type="InterPro" id="IPR008271">
    <property type="entry name" value="Ser/Thr_kinase_AS"/>
</dbReference>
<keyword evidence="5" id="KW-0652">Protein synthesis inhibitor</keyword>
<evidence type="ECO:0000256" key="6">
    <source>
        <dbReference type="ARBA" id="ARBA00037982"/>
    </source>
</evidence>
<accession>A0A1R2B0B4</accession>
<dbReference type="GO" id="GO:0005737">
    <property type="term" value="C:cytoplasm"/>
    <property type="evidence" value="ECO:0007669"/>
    <property type="project" value="TreeGrafter"/>
</dbReference>